<feature type="region of interest" description="Disordered" evidence="2">
    <location>
        <begin position="1108"/>
        <end position="1141"/>
    </location>
</feature>
<dbReference type="InterPro" id="IPR046772">
    <property type="entry name" value="pAdhesive_6"/>
</dbReference>
<evidence type="ECO:0000256" key="3">
    <source>
        <dbReference type="SAM" id="Phobius"/>
    </source>
</evidence>
<dbReference type="Gene3D" id="2.60.40.4270">
    <property type="entry name" value="Listeria-Bacteroides repeat domain"/>
    <property type="match status" value="4"/>
</dbReference>
<feature type="region of interest" description="Disordered" evidence="2">
    <location>
        <begin position="2267"/>
        <end position="2289"/>
    </location>
</feature>
<feature type="domain" description="Putative adhesive" evidence="4">
    <location>
        <begin position="36"/>
        <end position="210"/>
    </location>
</feature>
<feature type="transmembrane region" description="Helical" evidence="3">
    <location>
        <begin position="2351"/>
        <end position="2373"/>
    </location>
</feature>
<feature type="compositionally biased region" description="Polar residues" evidence="2">
    <location>
        <begin position="1131"/>
        <end position="1141"/>
    </location>
</feature>
<comment type="caution">
    <text evidence="5">The sequence shown here is derived from an EMBL/GenBank/DDBJ whole genome shotgun (WGS) entry which is preliminary data.</text>
</comment>
<gene>
    <name evidence="5" type="ORF">CSO01_26990</name>
</gene>
<dbReference type="Pfam" id="PF20595">
    <property type="entry name" value="pAdhesive_6"/>
    <property type="match status" value="1"/>
</dbReference>
<evidence type="ECO:0000313" key="5">
    <source>
        <dbReference type="EMBL" id="GEP69984.1"/>
    </source>
</evidence>
<name>A0A512PFJ9_9CELL</name>
<comment type="subcellular location">
    <subcellularLocation>
        <location evidence="1">Cell envelope</location>
    </subcellularLocation>
</comment>
<evidence type="ECO:0000259" key="4">
    <source>
        <dbReference type="Pfam" id="PF20595"/>
    </source>
</evidence>
<keyword evidence="3" id="KW-0472">Membrane</keyword>
<dbReference type="Proteomes" id="UP000321798">
    <property type="component" value="Unassembled WGS sequence"/>
</dbReference>
<dbReference type="InterPro" id="IPR042229">
    <property type="entry name" value="Listeria/Bacterioides_rpt_sf"/>
</dbReference>
<protein>
    <recommendedName>
        <fullName evidence="4">Putative adhesive domain-containing protein</fullName>
    </recommendedName>
</protein>
<keyword evidence="6" id="KW-1185">Reference proteome</keyword>
<evidence type="ECO:0000256" key="2">
    <source>
        <dbReference type="SAM" id="MobiDB-lite"/>
    </source>
</evidence>
<dbReference type="GO" id="GO:0030313">
    <property type="term" value="C:cell envelope"/>
    <property type="evidence" value="ECO:0007669"/>
    <property type="project" value="UniProtKB-SubCell"/>
</dbReference>
<dbReference type="InterPro" id="IPR013378">
    <property type="entry name" value="InlB-like_B-rpt"/>
</dbReference>
<evidence type="ECO:0000256" key="1">
    <source>
        <dbReference type="ARBA" id="ARBA00004196"/>
    </source>
</evidence>
<reference evidence="5 6" key="1">
    <citation type="submission" date="2019-07" db="EMBL/GenBank/DDBJ databases">
        <title>Whole genome shotgun sequence of Cellulomonas soli NBRC 109434.</title>
        <authorList>
            <person name="Hosoyama A."/>
            <person name="Uohara A."/>
            <person name="Ohji S."/>
            <person name="Ichikawa N."/>
        </authorList>
    </citation>
    <scope>NUCLEOTIDE SEQUENCE [LARGE SCALE GENOMIC DNA]</scope>
    <source>
        <strain evidence="5 6">NBRC 109434</strain>
    </source>
</reference>
<keyword evidence="3" id="KW-1133">Transmembrane helix</keyword>
<evidence type="ECO:0000313" key="6">
    <source>
        <dbReference type="Proteomes" id="UP000321798"/>
    </source>
</evidence>
<dbReference type="Pfam" id="PF09479">
    <property type="entry name" value="Flg_new"/>
    <property type="match status" value="5"/>
</dbReference>
<dbReference type="EMBL" id="BKAL01000010">
    <property type="protein sequence ID" value="GEP69984.1"/>
    <property type="molecule type" value="Genomic_DNA"/>
</dbReference>
<keyword evidence="3" id="KW-0812">Transmembrane</keyword>
<sequence>MAVVAGGAASVLSPSGSAWASGSGDCVTGEDFLCLQGADTVLSAVGAGDVFDYDLGDLRDAPKTVQVVATFPDDSDAVNEPTLTIRLRNVVTAADLPGFEPTASGWTYTGVGLGAALEGVVVDGVYTPDVETLTYGAQTGTGTSASTTLPTGSVTYTFAEGTTSAAVAIKVAPDLAFGAGAGTVDSALVPGASSHTGAPITVTTAYRDDSAVWHTVRTAEVTRIRLTDTPSYHVAYSSSSATLTSTSGPVTQRVTLIRATDGLRILDDDAAVLDRTFWLRVACTYATWAVTDTGGYQVTPVGGCRADGWQHLKVEQRVHQSPTAIGVTFTYDAAKASGVDHALTPAVTALDTQLDGTGGISTTVLDGSTETASLRTWGGTPTLTVGGYEAPAFTVRPLAQGANEVYQGQQGNWLDAVYLENTGSAASGALTVTVSNGSPGTVGVTAVTIRHPAAQTGGACGASACGLVAVTAATSDAAGNPSGQRTVAFVAASAGATSTTVTVTGLGGTSAQYLTSLTFTYARSWPVGSAVTGASSLTDARILVQGTPLRPEADYADGMDYELGYTLTHPYHASDNAPLLVNSTLQCGDSASDIRQCTVTSQHELRPAAHVEVSSSSVRLTGLPAYLNAGDAVTGVTLAFQGGDPGIGGVKHLHGIFHAYLFENGDVSVDPSQVEVTYAGVTVRADQPGGPFRITKRTYESDGTTFAYYDVASTAPLTCRTSGSTLLAADACPQVTFGFRVAATVATTVLPAERYVAFGFEGLDCVGDGCVADEHDVATAAQLGAPGAHTASYNFRAALDLSAALVASTDAGLTFGSGYDVASGTGTTIVDAAAVQADSVSLRVALRNVAGATSSGTTHVWIPVPKQGESTRYTGNLGACDGALTASTPEGPFNTACDLQAAPFGWSLALDAPVTVTGADLPPGAATVGYATTNSAPDAGGSRYAWATVEQSGSGSDYRPWAAVDPTQVRMVHVAIAADLPADAVVTIDLPLTVPHSASELLALAGASDLFAARVYRSVPTYTGYSTTAPLRMVLRTGVVAGQVFLDADRSGARSTGDDAWPGAVVQAFRSGVAVGDPVTSDDQGRWAIYLDSLQPVDVRFSLLVTPDPSGEPTTPSARFHPGPGFGAGVSSPTPTADQAYATTSGVYPSKARGAPTGAGTSAYQFDDVDAAVIRPTMITLVPEGGRFDDDSSTRNRVRYQYLGGVVGSSADAVSRFGYTLAGWGASAGADPATAVDLTTTAVPTASTTYHAVWVPVQAPVTLDAEGGTVAGWDGPAAQAVQTRAVAYGSTVQLPTPTQEGQVFVAWCTTRSGTGVLDGCTTYTPGSMGYTQTSTTARTLYAKWRTATFALRFDLAGGTYQGASTPPAGADLAYGASATSSGLTWPDTAALAPPASPDPYVFAGWYTTQAGAPVARVTADTALTWANLGGAGVVGAGSTTDHTLVLTARWVHRGALVIDPAGGTTTGALPAAGRPDPGSSVTVAGRAVSAVEGSPASVTVGRLGYRFTGWTQLPTAAAVADGTYPWTGDRELFGWQLAATWQPLVGDLHLHDGATVVDVTGAVTFGQPVCAGALDPACPGALPTPARVGWVFTGWQSADGTTYVPGVTPFTDTTGLTADSTALAGLDLVARWRPVEVVIDFDARGGSAVTWSSTVALGSSPSLSGALTSRAGYDFAGWWLPDGDPGTPDDDTALTGATVWTRLVPDGTHVVAYARWTPRSYTVALDPVGGRVDGTATLSVTFGAAYGPLPSATRTGYRLVAWRTGYDPSADRTSGAAYAPAATGTWGTPADVTLYAEWEALRTTLVLHAGDGASVLGQPVALVTATYGTTLAGLPEPVRTGYVFTGWWTEPGGGRQVEAGSVWTDPEATVDLHARWRVRVLDVQILDGTRRTPAPAVGEVSLRVVKGSNDACAGAAQADVVCVDHGSRLADTGAGAALTGPFGWDMTGWGVLREGTWEPFDLTGDPVRSDLVVAASWAPKGFRVTLLVGTGDVPSATELAGGTSPWTRSTTSTSTVAYTSRLVDALPAGTLAPSATGFTFTGWACEAGPCPALDGTATMPAADLTWRATWVRDSYRVVYHLALPDGVDPGRVRVDAPTSGGSVPYGRTVPVPDDYAPPVVDGLDFGGWTVAGDVVVPGQSLAPAGSGGVLDLVAAWSTSRLSVTFDLGAAPDGTTAGDFSAGPLDVRTADGEVYAADRQITSYGRTLSAQDRPADPLAAPYSHVFLGWSRHPVATGPDDFYRFGADDPITADTVLYAQWQRREFTVSFDTNPGNGHDGRPKSVPDAPPAAQKVAYGDTLDTVDAPGAEGYWLTGWNTASDGSGTSFALGDGGTPVTGPITLYALWGNLRQAVVLGACGLLGVGGVGGAGWYSLRRRRAPLRRTPLGPALPARREVA</sequence>
<accession>A0A512PFJ9</accession>
<organism evidence="5 6">
    <name type="scientific">Cellulomonas soli</name>
    <dbReference type="NCBI Taxonomy" id="931535"/>
    <lineage>
        <taxon>Bacteria</taxon>
        <taxon>Bacillati</taxon>
        <taxon>Actinomycetota</taxon>
        <taxon>Actinomycetes</taxon>
        <taxon>Micrococcales</taxon>
        <taxon>Cellulomonadaceae</taxon>
        <taxon>Cellulomonas</taxon>
    </lineage>
</organism>
<proteinExistence type="predicted"/>